<protein>
    <submittedName>
        <fullName evidence="14">Uncharacterized protein</fullName>
    </submittedName>
</protein>
<comment type="subcellular location">
    <subcellularLocation>
        <location evidence="1">Golgi apparatus membrane</location>
        <topology evidence="1">Single-pass type II membrane protein</topology>
    </subcellularLocation>
</comment>
<dbReference type="GO" id="GO:0006491">
    <property type="term" value="P:N-glycan processing"/>
    <property type="evidence" value="ECO:0007669"/>
    <property type="project" value="TreeGrafter"/>
</dbReference>
<proteinExistence type="inferred from homology"/>
<accession>A0A3B4ALA0</accession>
<evidence type="ECO:0000256" key="3">
    <source>
        <dbReference type="ARBA" id="ARBA00022676"/>
    </source>
</evidence>
<comment type="similarity">
    <text evidence="2">Belongs to the glycosyltransferase 29 family.</text>
</comment>
<organism evidence="14 15">
    <name type="scientific">Periophthalmus magnuspinnatus</name>
    <dbReference type="NCBI Taxonomy" id="409849"/>
    <lineage>
        <taxon>Eukaryota</taxon>
        <taxon>Metazoa</taxon>
        <taxon>Chordata</taxon>
        <taxon>Craniata</taxon>
        <taxon>Vertebrata</taxon>
        <taxon>Euteleostomi</taxon>
        <taxon>Actinopterygii</taxon>
        <taxon>Neopterygii</taxon>
        <taxon>Teleostei</taxon>
        <taxon>Neoteleostei</taxon>
        <taxon>Acanthomorphata</taxon>
        <taxon>Gobiaria</taxon>
        <taxon>Gobiiformes</taxon>
        <taxon>Gobioidei</taxon>
        <taxon>Gobiidae</taxon>
        <taxon>Oxudercinae</taxon>
        <taxon>Periophthalmus</taxon>
    </lineage>
</organism>
<dbReference type="InterPro" id="IPR038578">
    <property type="entry name" value="GT29-like_sf"/>
</dbReference>
<dbReference type="AlphaFoldDB" id="A0A3B4ALA0"/>
<evidence type="ECO:0000256" key="2">
    <source>
        <dbReference type="ARBA" id="ARBA00006003"/>
    </source>
</evidence>
<evidence type="ECO:0000256" key="9">
    <source>
        <dbReference type="ARBA" id="ARBA00023136"/>
    </source>
</evidence>
<dbReference type="PANTHER" id="PTHR11987:SF50">
    <property type="entry name" value="ALPHA-2,8-SIALYLTRANSFERASE 8F"/>
    <property type="match status" value="1"/>
</dbReference>
<dbReference type="Gene3D" id="3.90.1480.20">
    <property type="entry name" value="Glycosyl transferase family 29"/>
    <property type="match status" value="1"/>
</dbReference>
<sequence>MLWNKSLLLYLLLCLSLHRSLLITNCNGFQKAFVTQANTPLGTTIRYDAEKRERVVNEDLFSNIPKDIHFSNKILDTCAVVGNGGILVNSSCGEAIDSAQFVIRCNLPPLDKGFGKHVGRKTNIVTANPTIIVKKYGSLQHRRRQFVDDVSIYGDSLMFLPAFSFAFCTGLSMSALYTLEDFRSSVKAVFLNPEYLKSLDVFWRSQKLNPRVRISSGFMMVSLALEICNNVDIYGFWPFAYHPHSFQPVTNHYYDDQKASSFHAMPAEFAYLIKLHNEGVLRVHLGECPGDKFSLF</sequence>
<evidence type="ECO:0000256" key="13">
    <source>
        <dbReference type="SAM" id="SignalP"/>
    </source>
</evidence>
<evidence type="ECO:0000256" key="12">
    <source>
        <dbReference type="PIRSR" id="PIRSR005557-2"/>
    </source>
</evidence>
<feature type="disulfide bond" evidence="12">
    <location>
        <begin position="78"/>
        <end position="228"/>
    </location>
</feature>
<keyword evidence="9" id="KW-0472">Membrane</keyword>
<keyword evidence="10" id="KW-1015">Disulfide bond</keyword>
<reference evidence="14" key="2">
    <citation type="submission" date="2025-09" db="UniProtKB">
        <authorList>
            <consortium name="Ensembl"/>
        </authorList>
    </citation>
    <scope>IDENTIFICATION</scope>
</reference>
<evidence type="ECO:0000256" key="7">
    <source>
        <dbReference type="ARBA" id="ARBA00022989"/>
    </source>
</evidence>
<evidence type="ECO:0000256" key="4">
    <source>
        <dbReference type="ARBA" id="ARBA00022679"/>
    </source>
</evidence>
<feature type="signal peptide" evidence="13">
    <location>
        <begin position="1"/>
        <end position="22"/>
    </location>
</feature>
<dbReference type="GO" id="GO:0003828">
    <property type="term" value="F:alpha-N-acetylneuraminate alpha-2,8-sialyltransferase activity"/>
    <property type="evidence" value="ECO:0007669"/>
    <property type="project" value="TreeGrafter"/>
</dbReference>
<dbReference type="STRING" id="409849.ENSPMGP00000017912"/>
<dbReference type="Proteomes" id="UP000261520">
    <property type="component" value="Unplaced"/>
</dbReference>
<reference evidence="14" key="1">
    <citation type="submission" date="2025-08" db="UniProtKB">
        <authorList>
            <consortium name="Ensembl"/>
        </authorList>
    </citation>
    <scope>IDENTIFICATION</scope>
</reference>
<evidence type="ECO:0000256" key="11">
    <source>
        <dbReference type="ARBA" id="ARBA00023180"/>
    </source>
</evidence>
<keyword evidence="6" id="KW-0735">Signal-anchor</keyword>
<keyword evidence="7" id="KW-1133">Transmembrane helix</keyword>
<keyword evidence="3" id="KW-0328">Glycosyltransferase</keyword>
<keyword evidence="15" id="KW-1185">Reference proteome</keyword>
<dbReference type="GO" id="GO:0000139">
    <property type="term" value="C:Golgi membrane"/>
    <property type="evidence" value="ECO:0007669"/>
    <property type="project" value="UniProtKB-SubCell"/>
</dbReference>
<evidence type="ECO:0000256" key="8">
    <source>
        <dbReference type="ARBA" id="ARBA00023034"/>
    </source>
</evidence>
<evidence type="ECO:0000256" key="10">
    <source>
        <dbReference type="ARBA" id="ARBA00023157"/>
    </source>
</evidence>
<dbReference type="InterPro" id="IPR001675">
    <property type="entry name" value="Glyco_trans_29"/>
</dbReference>
<dbReference type="InterPro" id="IPR050943">
    <property type="entry name" value="Glycosyltr_29_Sialyltrsf"/>
</dbReference>
<keyword evidence="4" id="KW-0808">Transferase</keyword>
<evidence type="ECO:0000313" key="15">
    <source>
        <dbReference type="Proteomes" id="UP000261520"/>
    </source>
</evidence>
<evidence type="ECO:0000313" key="14">
    <source>
        <dbReference type="Ensembl" id="ENSPMGP00000017912.1"/>
    </source>
</evidence>
<keyword evidence="11" id="KW-0325">Glycoprotein</keyword>
<evidence type="ECO:0000256" key="1">
    <source>
        <dbReference type="ARBA" id="ARBA00004323"/>
    </source>
</evidence>
<dbReference type="GO" id="GO:0009311">
    <property type="term" value="P:oligosaccharide metabolic process"/>
    <property type="evidence" value="ECO:0007669"/>
    <property type="project" value="TreeGrafter"/>
</dbReference>
<dbReference type="PANTHER" id="PTHR11987">
    <property type="entry name" value="ALPHA-2,8-SIALYLTRANSFERASE"/>
    <property type="match status" value="1"/>
</dbReference>
<dbReference type="Pfam" id="PF00777">
    <property type="entry name" value="Glyco_transf_29"/>
    <property type="match status" value="1"/>
</dbReference>
<keyword evidence="13" id="KW-0732">Signal</keyword>
<keyword evidence="8" id="KW-0333">Golgi apparatus</keyword>
<dbReference type="Ensembl" id="ENSPMGT00000019112.1">
    <property type="protein sequence ID" value="ENSPMGP00000017912.1"/>
    <property type="gene ID" value="ENSPMGG00000014652.1"/>
</dbReference>
<dbReference type="PIRSF" id="PIRSF005557">
    <property type="entry name" value="Sialyl_trans"/>
    <property type="match status" value="1"/>
</dbReference>
<keyword evidence="5" id="KW-0812">Transmembrane</keyword>
<evidence type="ECO:0000256" key="5">
    <source>
        <dbReference type="ARBA" id="ARBA00022692"/>
    </source>
</evidence>
<dbReference type="InterPro" id="IPR012163">
    <property type="entry name" value="Sialyl_trans"/>
</dbReference>
<name>A0A3B4ALA0_9GOBI</name>
<evidence type="ECO:0000256" key="6">
    <source>
        <dbReference type="ARBA" id="ARBA00022968"/>
    </source>
</evidence>
<feature type="chain" id="PRO_5017455254" evidence="13">
    <location>
        <begin position="23"/>
        <end position="296"/>
    </location>
</feature>